<dbReference type="InterPro" id="IPR041426">
    <property type="entry name" value="Mos1_HTH"/>
</dbReference>
<evidence type="ECO:0000313" key="3">
    <source>
        <dbReference type="Proteomes" id="UP001162162"/>
    </source>
</evidence>
<accession>A0AAV8YR61</accession>
<gene>
    <name evidence="2" type="ORF">NQ318_012102</name>
</gene>
<dbReference type="Pfam" id="PF17906">
    <property type="entry name" value="HTH_48"/>
    <property type="match status" value="1"/>
</dbReference>
<keyword evidence="3" id="KW-1185">Reference proteome</keyword>
<proteinExistence type="predicted"/>
<dbReference type="Gene3D" id="1.10.10.1450">
    <property type="match status" value="1"/>
</dbReference>
<reference evidence="2" key="1">
    <citation type="journal article" date="2023" name="Insect Mol. Biol.">
        <title>Genome sequencing provides insights into the evolution of gene families encoding plant cell wall-degrading enzymes in longhorned beetles.</title>
        <authorList>
            <person name="Shin N.R."/>
            <person name="Okamura Y."/>
            <person name="Kirsch R."/>
            <person name="Pauchet Y."/>
        </authorList>
    </citation>
    <scope>NUCLEOTIDE SEQUENCE</scope>
    <source>
        <strain evidence="2">AMC_N1</strain>
    </source>
</reference>
<feature type="domain" description="Mos1 transposase HTH" evidence="1">
    <location>
        <begin position="13"/>
        <end position="58"/>
    </location>
</feature>
<dbReference type="Proteomes" id="UP001162162">
    <property type="component" value="Unassembled WGS sequence"/>
</dbReference>
<dbReference type="PANTHER" id="PTHR46060">
    <property type="entry name" value="MARINER MOS1 TRANSPOSASE-LIKE PROTEIN"/>
    <property type="match status" value="1"/>
</dbReference>
<dbReference type="PANTHER" id="PTHR46060:SF1">
    <property type="entry name" value="MARINER MOS1 TRANSPOSASE-LIKE PROTEIN"/>
    <property type="match status" value="1"/>
</dbReference>
<dbReference type="AlphaFoldDB" id="A0AAV8YR61"/>
<name>A0AAV8YR61_9CUCU</name>
<dbReference type="InterPro" id="IPR052709">
    <property type="entry name" value="Transposase-MT_Hybrid"/>
</dbReference>
<sequence length="95" mass="10918">MELPLRSPARCELRSVIRFLNAKKVSPIDTHHQLVEVYGEKCMDVKNVRKWCHEFSEGRENVHDEQRSGRPSLPDSLTTQIEEMVGSFITNLLGP</sequence>
<comment type="caution">
    <text evidence="2">The sequence shown here is derived from an EMBL/GenBank/DDBJ whole genome shotgun (WGS) entry which is preliminary data.</text>
</comment>
<evidence type="ECO:0000313" key="2">
    <source>
        <dbReference type="EMBL" id="KAJ8953308.1"/>
    </source>
</evidence>
<dbReference type="EMBL" id="JAPWTK010000057">
    <property type="protein sequence ID" value="KAJ8953308.1"/>
    <property type="molecule type" value="Genomic_DNA"/>
</dbReference>
<organism evidence="2 3">
    <name type="scientific">Aromia moschata</name>
    <dbReference type="NCBI Taxonomy" id="1265417"/>
    <lineage>
        <taxon>Eukaryota</taxon>
        <taxon>Metazoa</taxon>
        <taxon>Ecdysozoa</taxon>
        <taxon>Arthropoda</taxon>
        <taxon>Hexapoda</taxon>
        <taxon>Insecta</taxon>
        <taxon>Pterygota</taxon>
        <taxon>Neoptera</taxon>
        <taxon>Endopterygota</taxon>
        <taxon>Coleoptera</taxon>
        <taxon>Polyphaga</taxon>
        <taxon>Cucujiformia</taxon>
        <taxon>Chrysomeloidea</taxon>
        <taxon>Cerambycidae</taxon>
        <taxon>Cerambycinae</taxon>
        <taxon>Callichromatini</taxon>
        <taxon>Aromia</taxon>
    </lineage>
</organism>
<evidence type="ECO:0000259" key="1">
    <source>
        <dbReference type="Pfam" id="PF17906"/>
    </source>
</evidence>
<protein>
    <recommendedName>
        <fullName evidence="1">Mos1 transposase HTH domain-containing protein</fullName>
    </recommendedName>
</protein>